<dbReference type="InterPro" id="IPR025328">
    <property type="entry name" value="DUF4234"/>
</dbReference>
<name>A0A3L8CRB5_9PSED</name>
<evidence type="ECO:0000313" key="5">
    <source>
        <dbReference type="Proteomes" id="UP000282140"/>
    </source>
</evidence>
<accession>A0A3L8CRB5</accession>
<evidence type="ECO:0000313" key="3">
    <source>
        <dbReference type="EMBL" id="RLU05582.1"/>
    </source>
</evidence>
<dbReference type="EMBL" id="PEGB01000003">
    <property type="protein sequence ID" value="RLU10440.1"/>
    <property type="molecule type" value="Genomic_DNA"/>
</dbReference>
<reference evidence="5 6" key="1">
    <citation type="journal article" date="2018" name="Front. Microbiol.">
        <title>Discovery of Phloeophagus Beetles as a Source of Pseudomonas Strains That Produce Potentially New Bioactive Substances and Description of Pseudomonas bohemica sp. nov.</title>
        <authorList>
            <person name="Saati-Santamaria Z."/>
            <person name="Lopez-Mondejar R."/>
            <person name="Jimenez-Gomez A."/>
            <person name="Diez-Mendez A."/>
            <person name="Vetrovsky T."/>
            <person name="Igual J.M."/>
            <person name="Velazquez E."/>
            <person name="Kolarik M."/>
            <person name="Rivas R."/>
            <person name="Garcia-Fraile P."/>
        </authorList>
    </citation>
    <scope>NUCLEOTIDE SEQUENCE [LARGE SCALE GENOMIC DNA]</scope>
    <source>
        <strain evidence="3 6">A2-NA12</strain>
        <strain evidence="4 5">A2-NA13</strain>
    </source>
</reference>
<protein>
    <recommendedName>
        <fullName evidence="2">DUF4234 domain-containing protein</fullName>
    </recommendedName>
</protein>
<dbReference type="Proteomes" id="UP000282672">
    <property type="component" value="Unassembled WGS sequence"/>
</dbReference>
<dbReference type="Pfam" id="PF14018">
    <property type="entry name" value="DUF4234"/>
    <property type="match status" value="1"/>
</dbReference>
<feature type="domain" description="DUF4234" evidence="2">
    <location>
        <begin position="16"/>
        <end position="103"/>
    </location>
</feature>
<gene>
    <name evidence="3" type="ORF">CS076_23500</name>
    <name evidence="4" type="ORF">CS078_09995</name>
</gene>
<organism evidence="4 5">
    <name type="scientific">Pseudomonas prosekii</name>
    <dbReference type="NCBI Taxonomy" id="1148509"/>
    <lineage>
        <taxon>Bacteria</taxon>
        <taxon>Pseudomonadati</taxon>
        <taxon>Pseudomonadota</taxon>
        <taxon>Gammaproteobacteria</taxon>
        <taxon>Pseudomonadales</taxon>
        <taxon>Pseudomonadaceae</taxon>
        <taxon>Pseudomonas</taxon>
    </lineage>
</organism>
<dbReference type="Proteomes" id="UP000282140">
    <property type="component" value="Unassembled WGS sequence"/>
</dbReference>
<dbReference type="RefSeq" id="WP_121733934.1">
    <property type="nucleotide sequence ID" value="NZ_PEGA01000028.1"/>
</dbReference>
<keyword evidence="1" id="KW-1133">Transmembrane helix</keyword>
<evidence type="ECO:0000259" key="2">
    <source>
        <dbReference type="Pfam" id="PF14018"/>
    </source>
</evidence>
<proteinExistence type="predicted"/>
<evidence type="ECO:0000313" key="4">
    <source>
        <dbReference type="EMBL" id="RLU10440.1"/>
    </source>
</evidence>
<dbReference type="AlphaFoldDB" id="A0A3L8CRB5"/>
<sequence length="147" mass="16820">MSDISALKERNNIKTLHLFLLMLITMGLYSIVWIHKTQASIEEITKIKTMSFSYFIWYLALLGIGSFAQGLGNLNVILLGNVLLVASGLLVVIWVFRARGALRAYALAEHNFELRMNVFYTLLFLDYYVNYCINDLPAAKEKYLAKM</sequence>
<dbReference type="EMBL" id="PEGA01000028">
    <property type="protein sequence ID" value="RLU05582.1"/>
    <property type="molecule type" value="Genomic_DNA"/>
</dbReference>
<comment type="caution">
    <text evidence="4">The sequence shown here is derived from an EMBL/GenBank/DDBJ whole genome shotgun (WGS) entry which is preliminary data.</text>
</comment>
<keyword evidence="1" id="KW-0472">Membrane</keyword>
<feature type="transmembrane region" description="Helical" evidence="1">
    <location>
        <begin position="16"/>
        <end position="34"/>
    </location>
</feature>
<evidence type="ECO:0000256" key="1">
    <source>
        <dbReference type="SAM" id="Phobius"/>
    </source>
</evidence>
<keyword evidence="1" id="KW-0812">Transmembrane</keyword>
<feature type="transmembrane region" description="Helical" evidence="1">
    <location>
        <begin position="54"/>
        <end position="71"/>
    </location>
</feature>
<evidence type="ECO:0000313" key="6">
    <source>
        <dbReference type="Proteomes" id="UP000282672"/>
    </source>
</evidence>
<keyword evidence="5" id="KW-1185">Reference proteome</keyword>
<feature type="transmembrane region" description="Helical" evidence="1">
    <location>
        <begin position="77"/>
        <end position="96"/>
    </location>
</feature>